<comment type="similarity">
    <text evidence="1">Belongs to the short-chain dehydrogenases/reductases (SDR) family.</text>
</comment>
<dbReference type="PANTHER" id="PTHR42760">
    <property type="entry name" value="SHORT-CHAIN DEHYDROGENASES/REDUCTASES FAMILY MEMBER"/>
    <property type="match status" value="1"/>
</dbReference>
<evidence type="ECO:0000313" key="4">
    <source>
        <dbReference type="Proteomes" id="UP000588112"/>
    </source>
</evidence>
<keyword evidence="2" id="KW-0560">Oxidoreductase</keyword>
<dbReference type="InterPro" id="IPR036291">
    <property type="entry name" value="NAD(P)-bd_dom_sf"/>
</dbReference>
<dbReference type="PROSITE" id="PS00061">
    <property type="entry name" value="ADH_SHORT"/>
    <property type="match status" value="1"/>
</dbReference>
<reference evidence="3 4" key="1">
    <citation type="submission" date="2020-08" db="EMBL/GenBank/DDBJ databases">
        <title>Sequencing the genomes of 1000 actinobacteria strains.</title>
        <authorList>
            <person name="Klenk H.-P."/>
        </authorList>
    </citation>
    <scope>NUCLEOTIDE SEQUENCE [LARGE SCALE GENOMIC DNA]</scope>
    <source>
        <strain evidence="3 4">DSM 45790</strain>
    </source>
</reference>
<name>A0A7W8Z251_9ACTN</name>
<gene>
    <name evidence="3" type="ORF">BJ981_001720</name>
</gene>
<dbReference type="PRINTS" id="PR00081">
    <property type="entry name" value="GDHRDH"/>
</dbReference>
<dbReference type="CDD" id="cd05233">
    <property type="entry name" value="SDR_c"/>
    <property type="match status" value="1"/>
</dbReference>
<evidence type="ECO:0000256" key="1">
    <source>
        <dbReference type="ARBA" id="ARBA00006484"/>
    </source>
</evidence>
<keyword evidence="4" id="KW-1185">Reference proteome</keyword>
<protein>
    <submittedName>
        <fullName evidence="3">NAD(P)-dependent dehydrogenase (Short-subunit alcohol dehydrogenase family)</fullName>
    </submittedName>
</protein>
<dbReference type="EMBL" id="JACHBR010000001">
    <property type="protein sequence ID" value="MBB5626021.1"/>
    <property type="molecule type" value="Genomic_DNA"/>
</dbReference>
<dbReference type="FunFam" id="3.40.50.720:FF:000084">
    <property type="entry name" value="Short-chain dehydrogenase reductase"/>
    <property type="match status" value="1"/>
</dbReference>
<dbReference type="PANTHER" id="PTHR42760:SF133">
    <property type="entry name" value="3-OXOACYL-[ACYL-CARRIER-PROTEIN] REDUCTASE"/>
    <property type="match status" value="1"/>
</dbReference>
<accession>A0A7W8Z251</accession>
<sequence length="282" mass="29301">MTTSPRRAGRLDRRVAIVTGAARGIGRACALALAAEGADLALIDVAADIPGATYPLGTAAQLRMTGRLCEERGATVLTRHADVRSPDELAAAVGDTLDRLGRVDVLVNNAGLATPAGLPAHGLDEDQWRLMVDVDLTGAWRVMRLVVPHMLDRGAGSVVNVASTAGVVGYPHFANYTAAKHGLVGLTRAAALDYATSGVRVNALCPGSVRDEPELEGRMLGGIADALGIPADRQEQVFVDGQPTRRLVSAHDVANACIWLASDESRGVTGGVITVDGGYSAR</sequence>
<comment type="caution">
    <text evidence="3">The sequence shown here is derived from an EMBL/GenBank/DDBJ whole genome shotgun (WGS) entry which is preliminary data.</text>
</comment>
<dbReference type="InterPro" id="IPR002347">
    <property type="entry name" value="SDR_fam"/>
</dbReference>
<proteinExistence type="inferred from homology"/>
<dbReference type="AlphaFoldDB" id="A0A7W8Z251"/>
<dbReference type="PRINTS" id="PR00080">
    <property type="entry name" value="SDRFAMILY"/>
</dbReference>
<organism evidence="3 4">
    <name type="scientific">Sphaerisporangium krabiense</name>
    <dbReference type="NCBI Taxonomy" id="763782"/>
    <lineage>
        <taxon>Bacteria</taxon>
        <taxon>Bacillati</taxon>
        <taxon>Actinomycetota</taxon>
        <taxon>Actinomycetes</taxon>
        <taxon>Streptosporangiales</taxon>
        <taxon>Streptosporangiaceae</taxon>
        <taxon>Sphaerisporangium</taxon>
    </lineage>
</organism>
<dbReference type="InterPro" id="IPR020904">
    <property type="entry name" value="Sc_DH/Rdtase_CS"/>
</dbReference>
<dbReference type="Gene3D" id="3.40.50.720">
    <property type="entry name" value="NAD(P)-binding Rossmann-like Domain"/>
    <property type="match status" value="1"/>
</dbReference>
<dbReference type="RefSeq" id="WP_204070522.1">
    <property type="nucleotide sequence ID" value="NZ_BOOS01000037.1"/>
</dbReference>
<evidence type="ECO:0000256" key="2">
    <source>
        <dbReference type="ARBA" id="ARBA00023002"/>
    </source>
</evidence>
<dbReference type="SUPFAM" id="SSF51735">
    <property type="entry name" value="NAD(P)-binding Rossmann-fold domains"/>
    <property type="match status" value="1"/>
</dbReference>
<dbReference type="Proteomes" id="UP000588112">
    <property type="component" value="Unassembled WGS sequence"/>
</dbReference>
<dbReference type="GO" id="GO:0016616">
    <property type="term" value="F:oxidoreductase activity, acting on the CH-OH group of donors, NAD or NADP as acceptor"/>
    <property type="evidence" value="ECO:0007669"/>
    <property type="project" value="TreeGrafter"/>
</dbReference>
<dbReference type="Pfam" id="PF13561">
    <property type="entry name" value="adh_short_C2"/>
    <property type="match status" value="1"/>
</dbReference>
<evidence type="ECO:0000313" key="3">
    <source>
        <dbReference type="EMBL" id="MBB5626021.1"/>
    </source>
</evidence>